<gene>
    <name evidence="1" type="ORF">CEXT_772761</name>
</gene>
<dbReference type="EMBL" id="BPLR01012751">
    <property type="protein sequence ID" value="GIY56285.1"/>
    <property type="molecule type" value="Genomic_DNA"/>
</dbReference>
<evidence type="ECO:0000313" key="2">
    <source>
        <dbReference type="Proteomes" id="UP001054945"/>
    </source>
</evidence>
<name>A0AAV4UEZ4_CAEEX</name>
<dbReference type="AlphaFoldDB" id="A0AAV4UEZ4"/>
<dbReference type="Proteomes" id="UP001054945">
    <property type="component" value="Unassembled WGS sequence"/>
</dbReference>
<proteinExistence type="predicted"/>
<organism evidence="1 2">
    <name type="scientific">Caerostris extrusa</name>
    <name type="common">Bark spider</name>
    <name type="synonym">Caerostris bankana</name>
    <dbReference type="NCBI Taxonomy" id="172846"/>
    <lineage>
        <taxon>Eukaryota</taxon>
        <taxon>Metazoa</taxon>
        <taxon>Ecdysozoa</taxon>
        <taxon>Arthropoda</taxon>
        <taxon>Chelicerata</taxon>
        <taxon>Arachnida</taxon>
        <taxon>Araneae</taxon>
        <taxon>Araneomorphae</taxon>
        <taxon>Entelegynae</taxon>
        <taxon>Araneoidea</taxon>
        <taxon>Araneidae</taxon>
        <taxon>Caerostris</taxon>
    </lineage>
</organism>
<protein>
    <submittedName>
        <fullName evidence="1">Uncharacterized protein</fullName>
    </submittedName>
</protein>
<sequence>MGLFIRRSILSHSSVDAAIELHQLEGVLWFNRKFLSTPIPLPVPSLRRTVSKVIILGFESPHRGKKTDDVTALRGRQKRKRHFLAGGEISLRGIWYSGATGQTGASPPFWDC</sequence>
<evidence type="ECO:0000313" key="1">
    <source>
        <dbReference type="EMBL" id="GIY56285.1"/>
    </source>
</evidence>
<comment type="caution">
    <text evidence="1">The sequence shown here is derived from an EMBL/GenBank/DDBJ whole genome shotgun (WGS) entry which is preliminary data.</text>
</comment>
<keyword evidence="2" id="KW-1185">Reference proteome</keyword>
<reference evidence="1 2" key="1">
    <citation type="submission" date="2021-06" db="EMBL/GenBank/DDBJ databases">
        <title>Caerostris extrusa draft genome.</title>
        <authorList>
            <person name="Kono N."/>
            <person name="Arakawa K."/>
        </authorList>
    </citation>
    <scope>NUCLEOTIDE SEQUENCE [LARGE SCALE GENOMIC DNA]</scope>
</reference>
<accession>A0AAV4UEZ4</accession>